<dbReference type="PANTHER" id="PTHR46844:SF1">
    <property type="entry name" value="SLR5058 PROTEIN"/>
    <property type="match status" value="1"/>
</dbReference>
<evidence type="ECO:0000313" key="3">
    <source>
        <dbReference type="EMBL" id="NJQ13484.1"/>
    </source>
</evidence>
<comment type="caution">
    <text evidence="3">The sequence shown here is derived from an EMBL/GenBank/DDBJ whole genome shotgun (WGS) entry which is preliminary data.</text>
</comment>
<dbReference type="PANTHER" id="PTHR46844">
    <property type="entry name" value="SLR5058 PROTEIN"/>
    <property type="match status" value="1"/>
</dbReference>
<proteinExistence type="predicted"/>
<feature type="domain" description="Plant heme peroxidase family profile" evidence="2">
    <location>
        <begin position="312"/>
        <end position="476"/>
    </location>
</feature>
<dbReference type="Proteomes" id="UP000727056">
    <property type="component" value="Unassembled WGS sequence"/>
</dbReference>
<gene>
    <name evidence="3" type="ORF">HCN52_00580</name>
</gene>
<dbReference type="SUPFAM" id="SSF52540">
    <property type="entry name" value="P-loop containing nucleoside triphosphate hydrolases"/>
    <property type="match status" value="1"/>
</dbReference>
<organism evidence="3 4">
    <name type="scientific">Streptomyces bohaiensis</name>
    <dbReference type="NCBI Taxonomy" id="1431344"/>
    <lineage>
        <taxon>Bacteria</taxon>
        <taxon>Bacillati</taxon>
        <taxon>Actinomycetota</taxon>
        <taxon>Actinomycetes</taxon>
        <taxon>Kitasatosporales</taxon>
        <taxon>Streptomycetaceae</taxon>
        <taxon>Streptomyces</taxon>
    </lineage>
</organism>
<protein>
    <submittedName>
        <fullName evidence="3">NACHT domain-containing protein</fullName>
    </submittedName>
</protein>
<evidence type="ECO:0000259" key="2">
    <source>
        <dbReference type="PROSITE" id="PS50873"/>
    </source>
</evidence>
<evidence type="ECO:0000259" key="1">
    <source>
        <dbReference type="PROSITE" id="PS50837"/>
    </source>
</evidence>
<accession>A0ABX1C2L5</accession>
<dbReference type="PROSITE" id="PS50837">
    <property type="entry name" value="NACHT"/>
    <property type="match status" value="1"/>
</dbReference>
<dbReference type="PROSITE" id="PS50873">
    <property type="entry name" value="PEROXIDASE_4"/>
    <property type="match status" value="1"/>
</dbReference>
<keyword evidence="4" id="KW-1185">Reference proteome</keyword>
<dbReference type="InterPro" id="IPR011989">
    <property type="entry name" value="ARM-like"/>
</dbReference>
<dbReference type="RefSeq" id="WP_168086329.1">
    <property type="nucleotide sequence ID" value="NZ_JAAVJC010000002.1"/>
</dbReference>
<feature type="non-terminal residue" evidence="3">
    <location>
        <position position="845"/>
    </location>
</feature>
<dbReference type="Gene3D" id="1.25.10.10">
    <property type="entry name" value="Leucine-rich Repeat Variant"/>
    <property type="match status" value="1"/>
</dbReference>
<reference evidence="3 4" key="1">
    <citation type="submission" date="2020-03" db="EMBL/GenBank/DDBJ databases">
        <title>Draft genome of Streptomyces sp. ventii, isolated from the Axial Seamount in the Pacific Ocean, and resequencing of the two type strains Streptomyces lonarensis strain NCL 716 and Streptomyces bohaiensis strain 11A07.</title>
        <authorList>
            <person name="Loughran R.M."/>
            <person name="Pfannmuller K.M."/>
            <person name="Wasson B.J."/>
            <person name="Deadmond M.C."/>
            <person name="Paddock B.E."/>
            <person name="Koyack M.J."/>
            <person name="Gallegos D.A."/>
            <person name="Mitchell E.A."/>
            <person name="Ushijima B."/>
            <person name="Saw J.H."/>
            <person name="Mcphail K.L."/>
            <person name="Videau P."/>
        </authorList>
    </citation>
    <scope>NUCLEOTIDE SEQUENCE [LARGE SCALE GENOMIC DNA]</scope>
    <source>
        <strain evidence="3 4">11A07</strain>
    </source>
</reference>
<dbReference type="InterPro" id="IPR027417">
    <property type="entry name" value="P-loop_NTPase"/>
</dbReference>
<dbReference type="InterPro" id="IPR007111">
    <property type="entry name" value="NACHT_NTPase"/>
</dbReference>
<dbReference type="Pfam" id="PF13646">
    <property type="entry name" value="HEAT_2"/>
    <property type="match status" value="1"/>
</dbReference>
<dbReference type="Pfam" id="PF05729">
    <property type="entry name" value="NACHT"/>
    <property type="match status" value="1"/>
</dbReference>
<name>A0ABX1C2L5_9ACTN</name>
<sequence length="845" mass="93863">MAWGNNRQVRASDTGDATATDRSVAISGNVLIEQLVLEIKASGNETELSDEEFADALRCYSQRLVERYGRLDLEVLLPHTDQDDTPHVALRDVFVLPDVRADPPPVNLPPELLRRLTERGELSDTELPPGVDRNQLTRISEAQRRPTEDLLTVLRTPQHHKTVILGDPGSGKSTLGRWLALTLITNEDLGDNLTGRLPLIIELRRYADDQWRESTFEDFLAHLHYTEGLSLPPAALRTVLASGRALVIFDGLDELFDPEFRERATQRIAQFATAYPDVQIVVTSRPIGYRRTALASAGFTHHMLNNLTDPQIEAFTRDWYHVACPDDTTAADLLSTRLLDAVTHTPSVRELAGNPLLLTILAIIGRRQTLPRDRHGVFKHAVTVLVARLDQDVKHLKPHCSPDIASALELLDAEASEEMLRLVARRMQEGEGGISGNHIHGDELEAAFRTFLHSYDADPGPARKAARTLVQQLQERNFILSYYGGNVYGFVHRAFLEYLAAADIINRFQDRELTPDDLIGQVFRTRVHDDSWHEVLLLTTGQLPPQYAARVVDLFLDEYLRSRHSKRFILAARALTEVRRIGLLADQSKRLAAIATSDGTYLDSLSDGYGGAMPALRSLPETWTGRPLLQRWYCLHGAFIDGWQLDSWPDLGSQFVTSRRWHHTAGAFAPASASRKSLEALAQGWADEETRALLVDRATTHPAGGPRQVALRALAQGWADEETRALLVDRATTDPADGPRQVALRALAQGWADEETRALLVDRATTDPGEFPRQTALEALAQGWADEETRALLVDRATTHPGGGPRQAALEALAQGWADEETRALLVDRATTDPGEFPRQAALEA</sequence>
<dbReference type="InterPro" id="IPR002016">
    <property type="entry name" value="Haem_peroxidase"/>
</dbReference>
<dbReference type="Gene3D" id="3.40.50.300">
    <property type="entry name" value="P-loop containing nucleotide triphosphate hydrolases"/>
    <property type="match status" value="1"/>
</dbReference>
<dbReference type="EMBL" id="JAAVJC010000002">
    <property type="protein sequence ID" value="NJQ13484.1"/>
    <property type="molecule type" value="Genomic_DNA"/>
</dbReference>
<evidence type="ECO:0000313" key="4">
    <source>
        <dbReference type="Proteomes" id="UP000727056"/>
    </source>
</evidence>
<feature type="domain" description="NACHT" evidence="1">
    <location>
        <begin position="160"/>
        <end position="286"/>
    </location>
</feature>